<dbReference type="InterPro" id="IPR005467">
    <property type="entry name" value="His_kinase_dom"/>
</dbReference>
<dbReference type="GO" id="GO:0005737">
    <property type="term" value="C:cytoplasm"/>
    <property type="evidence" value="ECO:0007669"/>
    <property type="project" value="UniProtKB-ARBA"/>
</dbReference>
<dbReference type="InterPro" id="IPR036890">
    <property type="entry name" value="HATPase_C_sf"/>
</dbReference>
<keyword evidence="11 14" id="KW-1133">Transmembrane helix</keyword>
<keyword evidence="7 14" id="KW-0812">Transmembrane</keyword>
<dbReference type="Pfam" id="PF13493">
    <property type="entry name" value="DUF4118"/>
    <property type="match status" value="1"/>
</dbReference>
<dbReference type="PANTHER" id="PTHR45569">
    <property type="entry name" value="SENSOR PROTEIN KDPD"/>
    <property type="match status" value="1"/>
</dbReference>
<evidence type="ECO:0000256" key="10">
    <source>
        <dbReference type="ARBA" id="ARBA00022840"/>
    </source>
</evidence>
<dbReference type="InterPro" id="IPR052023">
    <property type="entry name" value="Histidine_kinase_KdpD"/>
</dbReference>
<sequence length="841" mass="88720">MSERVARGALKVYLGFAPGVGKTFTMLKDAHDRHAAGVDVVVGLIEDHGRERTRELRAGIPAVPLRTVSYRGGTFEELDVEAILARKPALAIVDELAHSVVHSEGTSGGAEKRWEEVQTLLDAGINVYTTLNIQHLESLNDVVTAITGITQRETIPDRVLRAADEVELVDLTPDELRARLGAGHVYPANRVDAALANYFRIGNLTALRELALLWLADQVDELLEKYRSQKSINTTWPARERIVVAVTGGPETETLLRRGVRIVGRIAGRELLAVHVIQDDGLRASDATALARARTLVEELGGTWHTVVGEDPAKALLDFARSVNASQLVLGVSRSGWLRRLRGPGIGSRVIAAAGNIDVHMVTHQAAGGRREQRVRRGAALTRSRRIAGWIAALIGPALVTALFLSFGPGATSLSLTLLGYITLVVFVALLGGFWPAITSALVGTALVNWFFTPPVHTLTIYQSENVVALVLFLLVAAGVARVVDLAARRTTEAAAAQAQAALLSELAGGVLREGASVQSLLDSLRETFSQDAVTLALHDPEPTGADTWQAVATSGPACKGPGAATSTIRIDRAHALLLVGPPVSASDQRVLEAYAGRLLGVLAQDELERARVQAQELAAGNSIRTALLAAVSHDLRTPLAGIKAAVSSLRLPDVQFSAEDEEALLHTIEDSTDRLNTLVTNLLDMSRIQAGEIRLEQAPLEATDVVAGALAALAGSPEISLSIPEDLRLLGDYGLLVRILANLLDNARGHGAGAGVGVSGGRVGDRVELRVIDHGPGIPHGDHDTVFRPFQRLGDAPAGTGIGLGLAVARGLAEGIGGTLEVEDTPGGGATMVLALPAAP</sequence>
<dbReference type="InterPro" id="IPR003594">
    <property type="entry name" value="HATPase_dom"/>
</dbReference>
<dbReference type="Pfam" id="PF00582">
    <property type="entry name" value="Usp"/>
    <property type="match status" value="1"/>
</dbReference>
<feature type="transmembrane region" description="Helical" evidence="14">
    <location>
        <begin position="419"/>
        <end position="447"/>
    </location>
</feature>
<dbReference type="PRINTS" id="PR00344">
    <property type="entry name" value="BCTRLSENSOR"/>
</dbReference>
<keyword evidence="5" id="KW-0597">Phosphoprotein</keyword>
<evidence type="ECO:0000256" key="13">
    <source>
        <dbReference type="ARBA" id="ARBA00023136"/>
    </source>
</evidence>
<dbReference type="InterPro" id="IPR036097">
    <property type="entry name" value="HisK_dim/P_sf"/>
</dbReference>
<keyword evidence="13 14" id="KW-0472">Membrane</keyword>
<comment type="catalytic activity">
    <reaction evidence="1">
        <text>ATP + protein L-histidine = ADP + protein N-phospho-L-histidine.</text>
        <dbReference type="EC" id="2.7.13.3"/>
    </reaction>
</comment>
<protein>
    <recommendedName>
        <fullName evidence="4">histidine kinase</fullName>
        <ecNumber evidence="4">2.7.13.3</ecNumber>
    </recommendedName>
</protein>
<evidence type="ECO:0000256" key="14">
    <source>
        <dbReference type="SAM" id="Phobius"/>
    </source>
</evidence>
<proteinExistence type="predicted"/>
<accession>A0A3L7A9R0</accession>
<comment type="subcellular location">
    <subcellularLocation>
        <location evidence="3">Cell membrane</location>
    </subcellularLocation>
    <subcellularLocation>
        <location evidence="2">Membrane</location>
        <topology evidence="2">Multi-pass membrane protein</topology>
    </subcellularLocation>
</comment>
<dbReference type="CDD" id="cd00082">
    <property type="entry name" value="HisKA"/>
    <property type="match status" value="1"/>
</dbReference>
<dbReference type="InterPro" id="IPR038318">
    <property type="entry name" value="KdpD_sf"/>
</dbReference>
<evidence type="ECO:0000256" key="11">
    <source>
        <dbReference type="ARBA" id="ARBA00022989"/>
    </source>
</evidence>
<dbReference type="Pfam" id="PF00512">
    <property type="entry name" value="HisKA"/>
    <property type="match status" value="1"/>
</dbReference>
<feature type="domain" description="Histidine kinase" evidence="15">
    <location>
        <begin position="631"/>
        <end position="841"/>
    </location>
</feature>
<evidence type="ECO:0000256" key="2">
    <source>
        <dbReference type="ARBA" id="ARBA00004141"/>
    </source>
</evidence>
<keyword evidence="8" id="KW-0547">Nucleotide-binding</keyword>
<dbReference type="PANTHER" id="PTHR45569:SF1">
    <property type="entry name" value="SENSOR PROTEIN KDPD"/>
    <property type="match status" value="1"/>
</dbReference>
<dbReference type="Gene3D" id="3.40.50.300">
    <property type="entry name" value="P-loop containing nucleotide triphosphate hydrolases"/>
    <property type="match status" value="1"/>
</dbReference>
<evidence type="ECO:0000313" key="17">
    <source>
        <dbReference type="Proteomes" id="UP000272503"/>
    </source>
</evidence>
<keyword evidence="6" id="KW-0808">Transferase</keyword>
<dbReference type="AlphaFoldDB" id="A0A3L7A9R0"/>
<feature type="transmembrane region" description="Helical" evidence="14">
    <location>
        <begin position="387"/>
        <end position="407"/>
    </location>
</feature>
<dbReference type="SUPFAM" id="SSF52402">
    <property type="entry name" value="Adenine nucleotide alpha hydrolases-like"/>
    <property type="match status" value="1"/>
</dbReference>
<dbReference type="PROSITE" id="PS50109">
    <property type="entry name" value="HIS_KIN"/>
    <property type="match status" value="1"/>
</dbReference>
<dbReference type="GO" id="GO:0000155">
    <property type="term" value="F:phosphorelay sensor kinase activity"/>
    <property type="evidence" value="ECO:0007669"/>
    <property type="project" value="InterPro"/>
</dbReference>
<dbReference type="SUPFAM" id="SSF55874">
    <property type="entry name" value="ATPase domain of HSP90 chaperone/DNA topoisomerase II/histidine kinase"/>
    <property type="match status" value="1"/>
</dbReference>
<evidence type="ECO:0000259" key="15">
    <source>
        <dbReference type="PROSITE" id="PS50109"/>
    </source>
</evidence>
<dbReference type="SMART" id="SM00387">
    <property type="entry name" value="HATPase_c"/>
    <property type="match status" value="1"/>
</dbReference>
<evidence type="ECO:0000256" key="12">
    <source>
        <dbReference type="ARBA" id="ARBA00023012"/>
    </source>
</evidence>
<evidence type="ECO:0000256" key="6">
    <source>
        <dbReference type="ARBA" id="ARBA00022679"/>
    </source>
</evidence>
<comment type="caution">
    <text evidence="16">The sequence shown here is derived from an EMBL/GenBank/DDBJ whole genome shotgun (WGS) entry which is preliminary data.</text>
</comment>
<dbReference type="Proteomes" id="UP000272503">
    <property type="component" value="Unassembled WGS sequence"/>
</dbReference>
<keyword evidence="10" id="KW-0067">ATP-binding</keyword>
<dbReference type="SUPFAM" id="SSF47384">
    <property type="entry name" value="Homodimeric domain of signal transducing histidine kinase"/>
    <property type="match status" value="1"/>
</dbReference>
<evidence type="ECO:0000256" key="9">
    <source>
        <dbReference type="ARBA" id="ARBA00022777"/>
    </source>
</evidence>
<dbReference type="GO" id="GO:0005886">
    <property type="term" value="C:plasma membrane"/>
    <property type="evidence" value="ECO:0007669"/>
    <property type="project" value="UniProtKB-SubCell"/>
</dbReference>
<dbReference type="EC" id="2.7.13.3" evidence="4"/>
<dbReference type="GO" id="GO:0005524">
    <property type="term" value="F:ATP binding"/>
    <property type="evidence" value="ECO:0007669"/>
    <property type="project" value="UniProtKB-KW"/>
</dbReference>
<dbReference type="FunFam" id="3.40.50.300:FF:000483">
    <property type="entry name" value="Sensor histidine kinase KdpD"/>
    <property type="match status" value="1"/>
</dbReference>
<dbReference type="InterPro" id="IPR006016">
    <property type="entry name" value="UspA"/>
</dbReference>
<evidence type="ECO:0000313" key="16">
    <source>
        <dbReference type="EMBL" id="RLP76834.1"/>
    </source>
</evidence>
<dbReference type="RefSeq" id="WP_121647644.1">
    <property type="nucleotide sequence ID" value="NZ_RCUX01000003.1"/>
</dbReference>
<dbReference type="InterPro" id="IPR027417">
    <property type="entry name" value="P-loop_NTPase"/>
</dbReference>
<evidence type="ECO:0000256" key="3">
    <source>
        <dbReference type="ARBA" id="ARBA00004236"/>
    </source>
</evidence>
<dbReference type="InterPro" id="IPR014729">
    <property type="entry name" value="Rossmann-like_a/b/a_fold"/>
</dbReference>
<dbReference type="InterPro" id="IPR004358">
    <property type="entry name" value="Sig_transdc_His_kin-like_C"/>
</dbReference>
<dbReference type="InterPro" id="IPR003852">
    <property type="entry name" value="Sig_transdc_His_kinase_KdpD_N"/>
</dbReference>
<dbReference type="Gene3D" id="1.20.120.620">
    <property type="entry name" value="Backbone structure of the membrane domain of e. Coli histidine kinase receptor kdpd"/>
    <property type="match status" value="1"/>
</dbReference>
<evidence type="ECO:0000256" key="4">
    <source>
        <dbReference type="ARBA" id="ARBA00012438"/>
    </source>
</evidence>
<keyword evidence="9 16" id="KW-0418">Kinase</keyword>
<evidence type="ECO:0000256" key="1">
    <source>
        <dbReference type="ARBA" id="ARBA00000085"/>
    </source>
</evidence>
<dbReference type="CDD" id="cd00075">
    <property type="entry name" value="HATPase"/>
    <property type="match status" value="1"/>
</dbReference>
<dbReference type="InterPro" id="IPR025201">
    <property type="entry name" value="KdpD_TM"/>
</dbReference>
<gene>
    <name evidence="16" type="ORF">D9V32_04135</name>
</gene>
<name>A0A3L7A9R0_9MICO</name>
<dbReference type="SMART" id="SM00388">
    <property type="entry name" value="HisKA"/>
    <property type="match status" value="1"/>
</dbReference>
<evidence type="ECO:0000256" key="5">
    <source>
        <dbReference type="ARBA" id="ARBA00022553"/>
    </source>
</evidence>
<keyword evidence="12" id="KW-0902">Two-component regulatory system</keyword>
<dbReference type="Gene3D" id="1.10.287.130">
    <property type="match status" value="1"/>
</dbReference>
<dbReference type="Gene3D" id="3.30.565.10">
    <property type="entry name" value="Histidine kinase-like ATPase, C-terminal domain"/>
    <property type="match status" value="1"/>
</dbReference>
<reference evidence="16 17" key="1">
    <citation type="submission" date="2018-10" db="EMBL/GenBank/DDBJ databases">
        <authorList>
            <person name="Li J."/>
        </authorList>
    </citation>
    <scope>NUCLEOTIDE SEQUENCE [LARGE SCALE GENOMIC DNA]</scope>
    <source>
        <strain evidence="16 17">IF 016277</strain>
    </source>
</reference>
<dbReference type="EMBL" id="RCUX01000003">
    <property type="protein sequence ID" value="RLP76834.1"/>
    <property type="molecule type" value="Genomic_DNA"/>
</dbReference>
<feature type="transmembrane region" description="Helical" evidence="14">
    <location>
        <begin position="467"/>
        <end position="484"/>
    </location>
</feature>
<dbReference type="Pfam" id="PF02518">
    <property type="entry name" value="HATPase_c"/>
    <property type="match status" value="1"/>
</dbReference>
<organism evidence="16 17">
    <name type="scientific">Mycetocola tolaasinivorans</name>
    <dbReference type="NCBI Taxonomy" id="76635"/>
    <lineage>
        <taxon>Bacteria</taxon>
        <taxon>Bacillati</taxon>
        <taxon>Actinomycetota</taxon>
        <taxon>Actinomycetes</taxon>
        <taxon>Micrococcales</taxon>
        <taxon>Microbacteriaceae</taxon>
        <taxon>Mycetocola</taxon>
    </lineage>
</organism>
<dbReference type="Pfam" id="PF02702">
    <property type="entry name" value="KdpD"/>
    <property type="match status" value="1"/>
</dbReference>
<dbReference type="InterPro" id="IPR003661">
    <property type="entry name" value="HisK_dim/P_dom"/>
</dbReference>
<dbReference type="Gene3D" id="3.40.50.620">
    <property type="entry name" value="HUPs"/>
    <property type="match status" value="1"/>
</dbReference>
<dbReference type="OrthoDB" id="9806130at2"/>
<evidence type="ECO:0000256" key="7">
    <source>
        <dbReference type="ARBA" id="ARBA00022692"/>
    </source>
</evidence>
<evidence type="ECO:0000256" key="8">
    <source>
        <dbReference type="ARBA" id="ARBA00022741"/>
    </source>
</evidence>
<keyword evidence="17" id="KW-1185">Reference proteome</keyword>